<accession>A0AB40BUT6</accession>
<evidence type="ECO:0000313" key="2">
    <source>
        <dbReference type="Proteomes" id="UP001515500"/>
    </source>
</evidence>
<organism evidence="2 3">
    <name type="scientific">Dioscorea cayennensis subsp. rotundata</name>
    <name type="common">White Guinea yam</name>
    <name type="synonym">Dioscorea rotundata</name>
    <dbReference type="NCBI Taxonomy" id="55577"/>
    <lineage>
        <taxon>Eukaryota</taxon>
        <taxon>Viridiplantae</taxon>
        <taxon>Streptophyta</taxon>
        <taxon>Embryophyta</taxon>
        <taxon>Tracheophyta</taxon>
        <taxon>Spermatophyta</taxon>
        <taxon>Magnoliopsida</taxon>
        <taxon>Liliopsida</taxon>
        <taxon>Dioscoreales</taxon>
        <taxon>Dioscoreaceae</taxon>
        <taxon>Dioscorea</taxon>
    </lineage>
</organism>
<dbReference type="GO" id="GO:0009960">
    <property type="term" value="P:endosperm development"/>
    <property type="evidence" value="ECO:0007669"/>
    <property type="project" value="EnsemblPlants"/>
</dbReference>
<feature type="region of interest" description="Disordered" evidence="1">
    <location>
        <begin position="407"/>
        <end position="459"/>
    </location>
</feature>
<reference evidence="3" key="1">
    <citation type="submission" date="2025-08" db="UniProtKB">
        <authorList>
            <consortium name="RefSeq"/>
        </authorList>
    </citation>
    <scope>IDENTIFICATION</scope>
</reference>
<dbReference type="GeneID" id="120267599"/>
<dbReference type="Pfam" id="PF14968">
    <property type="entry name" value="CCDC84"/>
    <property type="match status" value="1"/>
</dbReference>
<dbReference type="InterPro" id="IPR028015">
    <property type="entry name" value="CCDC84-like"/>
</dbReference>
<sequence>MAPEPEKPPAKKKTAQRKGIGGDPFEFCDVCNLNHDHGRRHKYLPSHLRALSSLFSRFHSKLSDLRFFLKNPVPLRPEHSALNRIWCVFCRLDIQELYSLFACENAIEHMAGEEHLKNLKNFLWKYGGGMDRVDSFRVSESDLSKWKKECELSKCVAPLSASKHPIGPVPGPSKDIQFEHESGHTDSFDNNSLISFNSSTSLNVMPLQSHTYQEYWKCFPEGSEATTAHAAPMFASSPSLGVLGSVSLPSTRLQGVSMNDSAYNPGNQVPYISINRNDLAAHSLPSGEDQRKFSRDNSNNVTQKLTRIPLCSNGNLENVHTGGAPPWLLSSEENDVNLASKRCLLDNIGSSTAAQNGRSKKLNPKRVGAAWAEKRRLELELEKQGKITQKPHDANWLPNFGRVWQAGTRKESRKEFEKEKRELSEKDQQSDTSFIVQPYLSKRMRTGSSNAGADADAGC</sequence>
<dbReference type="GO" id="GO:0009793">
    <property type="term" value="P:embryo development ending in seed dormancy"/>
    <property type="evidence" value="ECO:0007669"/>
    <property type="project" value="EnsemblPlants"/>
</dbReference>
<dbReference type="AlphaFoldDB" id="A0AB40BUT6"/>
<gene>
    <name evidence="3" type="primary">LOC120267599</name>
</gene>
<proteinExistence type="predicted"/>
<protein>
    <submittedName>
        <fullName evidence="3">TITAN-like protein isoform X1</fullName>
    </submittedName>
</protein>
<feature type="compositionally biased region" description="Basic and acidic residues" evidence="1">
    <location>
        <begin position="408"/>
        <end position="429"/>
    </location>
</feature>
<dbReference type="Proteomes" id="UP001515500">
    <property type="component" value="Chromosome 8"/>
</dbReference>
<evidence type="ECO:0000256" key="1">
    <source>
        <dbReference type="SAM" id="MobiDB-lite"/>
    </source>
</evidence>
<keyword evidence="2" id="KW-1185">Reference proteome</keyword>
<name>A0AB40BUT6_DIOCR</name>
<dbReference type="GO" id="GO:0005634">
    <property type="term" value="C:nucleus"/>
    <property type="evidence" value="ECO:0007669"/>
    <property type="project" value="EnsemblPlants"/>
</dbReference>
<dbReference type="RefSeq" id="XP_039131209.1">
    <property type="nucleotide sequence ID" value="XM_039275275.1"/>
</dbReference>
<dbReference type="PANTHER" id="PTHR31198">
    <property type="entry name" value="COILED-COIL DOMAIN-CONTAINING PROTEIN 84"/>
    <property type="match status" value="1"/>
</dbReference>
<dbReference type="PANTHER" id="PTHR31198:SF1">
    <property type="entry name" value="CENTROSOMAL AT-AC SPLICING FACTOR"/>
    <property type="match status" value="1"/>
</dbReference>
<evidence type="ECO:0000313" key="3">
    <source>
        <dbReference type="RefSeq" id="XP_039131209.1"/>
    </source>
</evidence>